<proteinExistence type="predicted"/>
<dbReference type="EMBL" id="RBIL01000002">
    <property type="protein sequence ID" value="RKQ88282.1"/>
    <property type="molecule type" value="Genomic_DNA"/>
</dbReference>
<dbReference type="OrthoDB" id="9764804at2"/>
<organism evidence="2 3">
    <name type="scientific">Solirubrobacter pauli</name>
    <dbReference type="NCBI Taxonomy" id="166793"/>
    <lineage>
        <taxon>Bacteria</taxon>
        <taxon>Bacillati</taxon>
        <taxon>Actinomycetota</taxon>
        <taxon>Thermoleophilia</taxon>
        <taxon>Solirubrobacterales</taxon>
        <taxon>Solirubrobacteraceae</taxon>
        <taxon>Solirubrobacter</taxon>
    </lineage>
</organism>
<evidence type="ECO:0000313" key="3">
    <source>
        <dbReference type="Proteomes" id="UP000278962"/>
    </source>
</evidence>
<dbReference type="SUPFAM" id="SSF110296">
    <property type="entry name" value="Oligoxyloglucan reducing end-specific cellobiohydrolase"/>
    <property type="match status" value="1"/>
</dbReference>
<gene>
    <name evidence="2" type="ORF">C8N24_6324</name>
</gene>
<dbReference type="AlphaFoldDB" id="A0A660L637"/>
<dbReference type="CDD" id="cd15482">
    <property type="entry name" value="Sialidase_non-viral"/>
    <property type="match status" value="1"/>
</dbReference>
<dbReference type="InterPro" id="IPR015943">
    <property type="entry name" value="WD40/YVTN_repeat-like_dom_sf"/>
</dbReference>
<comment type="caution">
    <text evidence="2">The sequence shown here is derived from an EMBL/GenBank/DDBJ whole genome shotgun (WGS) entry which is preliminary data.</text>
</comment>
<reference evidence="2 3" key="1">
    <citation type="submission" date="2018-10" db="EMBL/GenBank/DDBJ databases">
        <title>Genomic Encyclopedia of Archaeal and Bacterial Type Strains, Phase II (KMG-II): from individual species to whole genera.</title>
        <authorList>
            <person name="Goeker M."/>
        </authorList>
    </citation>
    <scope>NUCLEOTIDE SEQUENCE [LARGE SCALE GENOMIC DNA]</scope>
    <source>
        <strain evidence="2 3">DSM 14954</strain>
    </source>
</reference>
<accession>A0A660L637</accession>
<dbReference type="Proteomes" id="UP000278962">
    <property type="component" value="Unassembled WGS sequence"/>
</dbReference>
<evidence type="ECO:0000256" key="1">
    <source>
        <dbReference type="SAM" id="MobiDB-lite"/>
    </source>
</evidence>
<feature type="compositionally biased region" description="Low complexity" evidence="1">
    <location>
        <begin position="22"/>
        <end position="31"/>
    </location>
</feature>
<name>A0A660L637_9ACTN</name>
<feature type="region of interest" description="Disordered" evidence="1">
    <location>
        <begin position="9"/>
        <end position="60"/>
    </location>
</feature>
<keyword evidence="3" id="KW-1185">Reference proteome</keyword>
<dbReference type="RefSeq" id="WP_121257658.1">
    <property type="nucleotide sequence ID" value="NZ_RBIL01000002.1"/>
</dbReference>
<dbReference type="Gene3D" id="2.130.10.10">
    <property type="entry name" value="YVTN repeat-like/Quinoprotein amine dehydrogenase"/>
    <property type="match status" value="2"/>
</dbReference>
<sequence>MLCLVLAACGGSDPEPSPDPSSEPTAAATTDPGGGGDAELSSTPPPATNDGSSPAVNSIAVDPGDGTIIVGTGPALFRIDPGAKEGERILGKLEGAGAPATVSGNLVVRFTGPGELLASGHPQAGDVGENLPLITSSDHGDNWTVVPNTSEGDYHELELFGDLLVAVNVESPDIQVSRDKGVSWEKKTPPQLPIDVVVDPSDPQHWAVSTEQGTFLSTNGGDSWRPRDPSSGARLAWPTKDKLYSLERNGQLRVSADGGQSFKPAGDVGGLPSEFTYGPKGELYVAIVGGKIQKSTDGGKSWETAATLK</sequence>
<evidence type="ECO:0000313" key="2">
    <source>
        <dbReference type="EMBL" id="RKQ88282.1"/>
    </source>
</evidence>
<protein>
    <submittedName>
        <fullName evidence="2">Photosynthesis system II assembly factor YCF48-like protein</fullName>
    </submittedName>
</protein>